<dbReference type="EMBL" id="CM042016">
    <property type="protein sequence ID" value="KAI3701217.1"/>
    <property type="molecule type" value="Genomic_DNA"/>
</dbReference>
<evidence type="ECO:0000313" key="2">
    <source>
        <dbReference type="Proteomes" id="UP001055811"/>
    </source>
</evidence>
<name>A0ACB8ZUH1_CICIN</name>
<gene>
    <name evidence="1" type="ORF">L2E82_45866</name>
</gene>
<accession>A0ACB8ZUH1</accession>
<reference evidence="2" key="1">
    <citation type="journal article" date="2022" name="Mol. Ecol. Resour.">
        <title>The genomes of chicory, endive, great burdock and yacon provide insights into Asteraceae palaeo-polyploidization history and plant inulin production.</title>
        <authorList>
            <person name="Fan W."/>
            <person name="Wang S."/>
            <person name="Wang H."/>
            <person name="Wang A."/>
            <person name="Jiang F."/>
            <person name="Liu H."/>
            <person name="Zhao H."/>
            <person name="Xu D."/>
            <person name="Zhang Y."/>
        </authorList>
    </citation>
    <scope>NUCLEOTIDE SEQUENCE [LARGE SCALE GENOMIC DNA]</scope>
    <source>
        <strain evidence="2">cv. Punajuju</strain>
    </source>
</reference>
<reference evidence="1 2" key="2">
    <citation type="journal article" date="2022" name="Mol. Ecol. Resour.">
        <title>The genomes of chicory, endive, great burdock and yacon provide insights into Asteraceae paleo-polyploidization history and plant inulin production.</title>
        <authorList>
            <person name="Fan W."/>
            <person name="Wang S."/>
            <person name="Wang H."/>
            <person name="Wang A."/>
            <person name="Jiang F."/>
            <person name="Liu H."/>
            <person name="Zhao H."/>
            <person name="Xu D."/>
            <person name="Zhang Y."/>
        </authorList>
    </citation>
    <scope>NUCLEOTIDE SEQUENCE [LARGE SCALE GENOMIC DNA]</scope>
    <source>
        <strain evidence="2">cv. Punajuju</strain>
        <tissue evidence="1">Leaves</tissue>
    </source>
</reference>
<proteinExistence type="predicted"/>
<evidence type="ECO:0000313" key="1">
    <source>
        <dbReference type="EMBL" id="KAI3701217.1"/>
    </source>
</evidence>
<keyword evidence="2" id="KW-1185">Reference proteome</keyword>
<organism evidence="1 2">
    <name type="scientific">Cichorium intybus</name>
    <name type="common">Chicory</name>
    <dbReference type="NCBI Taxonomy" id="13427"/>
    <lineage>
        <taxon>Eukaryota</taxon>
        <taxon>Viridiplantae</taxon>
        <taxon>Streptophyta</taxon>
        <taxon>Embryophyta</taxon>
        <taxon>Tracheophyta</taxon>
        <taxon>Spermatophyta</taxon>
        <taxon>Magnoliopsida</taxon>
        <taxon>eudicotyledons</taxon>
        <taxon>Gunneridae</taxon>
        <taxon>Pentapetalae</taxon>
        <taxon>asterids</taxon>
        <taxon>campanulids</taxon>
        <taxon>Asterales</taxon>
        <taxon>Asteraceae</taxon>
        <taxon>Cichorioideae</taxon>
        <taxon>Cichorieae</taxon>
        <taxon>Cichoriinae</taxon>
        <taxon>Cichorium</taxon>
    </lineage>
</organism>
<dbReference type="Proteomes" id="UP001055811">
    <property type="component" value="Linkage Group LG08"/>
</dbReference>
<comment type="caution">
    <text evidence="1">The sequence shown here is derived from an EMBL/GenBank/DDBJ whole genome shotgun (WGS) entry which is preliminary data.</text>
</comment>
<protein>
    <submittedName>
        <fullName evidence="1">Uncharacterized protein</fullName>
    </submittedName>
</protein>
<sequence length="183" mass="20672">MDPDFISTGELTSKSDTYSFGIILLRLLTGKSALGLRKEVQYAMNKKFFKDILDPTAGDWPFVQAQQLALLAMNCCDVRENRPDLVSEAWRVLEPMRVSCGLSSSRFRSEGQCQIPRYFICPIFQEIMQNPMVAADGFTYEEEALKGWLDNGRTTSPVTNVELANSNLVPNQALRSAIQEWLH</sequence>